<reference evidence="3 4" key="1">
    <citation type="submission" date="2025-04" db="UniProtKB">
        <authorList>
            <consortium name="RefSeq"/>
        </authorList>
    </citation>
    <scope>IDENTIFICATION</scope>
</reference>
<dbReference type="RefSeq" id="XP_026685904.1">
    <property type="nucleotide sequence ID" value="XM_026830103.1"/>
</dbReference>
<keyword evidence="1" id="KW-0812">Transmembrane</keyword>
<keyword evidence="1" id="KW-1133">Transmembrane helix</keyword>
<evidence type="ECO:0000313" key="6">
    <source>
        <dbReference type="RefSeq" id="XP_026685907.1"/>
    </source>
</evidence>
<sequence length="109" mass="12883">MKCLLVIVIVESLILIILLYGTEHRKLGTMVDLIKEFLWSVITDIRTQFLPILISTIVLKFLDYYLKYLKLKELKARQRSKSFLEKYHDAVCMHCDGRNCDILEDDVEF</sequence>
<evidence type="ECO:0000313" key="4">
    <source>
        <dbReference type="RefSeq" id="XP_026685905.1"/>
    </source>
</evidence>
<evidence type="ECO:0000256" key="1">
    <source>
        <dbReference type="SAM" id="Phobius"/>
    </source>
</evidence>
<evidence type="ECO:0000313" key="8">
    <source>
        <dbReference type="RefSeq" id="XP_026685909.1"/>
    </source>
</evidence>
<dbReference type="GeneID" id="103518232"/>
<dbReference type="Proteomes" id="UP000079169">
    <property type="component" value="Unplaced"/>
</dbReference>
<dbReference type="RefSeq" id="XP_026685907.1">
    <property type="nucleotide sequence ID" value="XM_026830106.1"/>
</dbReference>
<dbReference type="RefSeq" id="XP_026685910.1">
    <property type="nucleotide sequence ID" value="XM_026830109.1"/>
</dbReference>
<keyword evidence="2" id="KW-1185">Reference proteome</keyword>
<protein>
    <submittedName>
        <fullName evidence="3 4">Uncharacterized protein LOC103518232</fullName>
    </submittedName>
</protein>
<gene>
    <name evidence="3 4 5 6 7 8 9" type="primary">LOC103518232</name>
</gene>
<evidence type="ECO:0000313" key="2">
    <source>
        <dbReference type="Proteomes" id="UP000079169"/>
    </source>
</evidence>
<accession>A0A3Q0JBT8</accession>
<evidence type="ECO:0000313" key="5">
    <source>
        <dbReference type="RefSeq" id="XP_026685906.1"/>
    </source>
</evidence>
<dbReference type="RefSeq" id="XP_026685905.1">
    <property type="nucleotide sequence ID" value="XM_026830104.1"/>
</dbReference>
<dbReference type="RefSeq" id="XP_026685906.1">
    <property type="nucleotide sequence ID" value="XM_026830105.1"/>
</dbReference>
<evidence type="ECO:0000313" key="9">
    <source>
        <dbReference type="RefSeq" id="XP_026685910.1"/>
    </source>
</evidence>
<dbReference type="RefSeq" id="XP_026685908.1">
    <property type="nucleotide sequence ID" value="XM_026830107.1"/>
</dbReference>
<proteinExistence type="predicted"/>
<dbReference type="PaxDb" id="121845-A0A3Q0JBT8"/>
<evidence type="ECO:0000313" key="3">
    <source>
        <dbReference type="RefSeq" id="XP_026685904.1"/>
    </source>
</evidence>
<organism evidence="2 3">
    <name type="scientific">Diaphorina citri</name>
    <name type="common">Asian citrus psyllid</name>
    <dbReference type="NCBI Taxonomy" id="121845"/>
    <lineage>
        <taxon>Eukaryota</taxon>
        <taxon>Metazoa</taxon>
        <taxon>Ecdysozoa</taxon>
        <taxon>Arthropoda</taxon>
        <taxon>Hexapoda</taxon>
        <taxon>Insecta</taxon>
        <taxon>Pterygota</taxon>
        <taxon>Neoptera</taxon>
        <taxon>Paraneoptera</taxon>
        <taxon>Hemiptera</taxon>
        <taxon>Sternorrhyncha</taxon>
        <taxon>Psylloidea</taxon>
        <taxon>Psyllidae</taxon>
        <taxon>Diaphorininae</taxon>
        <taxon>Diaphorina</taxon>
    </lineage>
</organism>
<name>A0A3Q0JBT8_DIACI</name>
<dbReference type="AlphaFoldDB" id="A0A3Q0JBT8"/>
<dbReference type="RefSeq" id="XP_026685909.1">
    <property type="nucleotide sequence ID" value="XM_026830108.1"/>
</dbReference>
<dbReference type="KEGG" id="dci:103518232"/>
<feature type="transmembrane region" description="Helical" evidence="1">
    <location>
        <begin position="45"/>
        <end position="66"/>
    </location>
</feature>
<evidence type="ECO:0000313" key="7">
    <source>
        <dbReference type="RefSeq" id="XP_026685908.1"/>
    </source>
</evidence>
<keyword evidence="1" id="KW-0472">Membrane</keyword>